<evidence type="ECO:0000256" key="5">
    <source>
        <dbReference type="ARBA" id="ARBA00023163"/>
    </source>
</evidence>
<gene>
    <name evidence="8" type="ORF">LTR82_001250</name>
</gene>
<keyword evidence="4" id="KW-0240">DNA-directed RNA polymerase</keyword>
<protein>
    <recommendedName>
        <fullName evidence="3">DNA-directed RNA polymerase III subunit RPC9</fullName>
    </recommendedName>
</protein>
<dbReference type="InterPro" id="IPR038324">
    <property type="entry name" value="Rpb4/RPC9_sf"/>
</dbReference>
<dbReference type="PANTHER" id="PTHR15561:SF0">
    <property type="entry name" value="DNA-DIRECTED RNA POLYMERASE III SUBUNIT RPC9"/>
    <property type="match status" value="1"/>
</dbReference>
<dbReference type="InterPro" id="IPR010997">
    <property type="entry name" value="HRDC-like_sf"/>
</dbReference>
<dbReference type="PANTHER" id="PTHR15561">
    <property type="entry name" value="CALCITONIN GENE-RELATED PEPTIDE-RECEPTOR COMPONENT PROTEIN"/>
    <property type="match status" value="1"/>
</dbReference>
<dbReference type="SUPFAM" id="SSF47819">
    <property type="entry name" value="HRDC-like"/>
    <property type="match status" value="1"/>
</dbReference>
<dbReference type="InterPro" id="IPR038846">
    <property type="entry name" value="RPC9"/>
</dbReference>
<dbReference type="GO" id="GO:0005666">
    <property type="term" value="C:RNA polymerase III complex"/>
    <property type="evidence" value="ECO:0007669"/>
    <property type="project" value="InterPro"/>
</dbReference>
<dbReference type="EMBL" id="JASUXU010000002">
    <property type="protein sequence ID" value="KAK0327733.1"/>
    <property type="molecule type" value="Genomic_DNA"/>
</dbReference>
<dbReference type="GO" id="GO:0000166">
    <property type="term" value="F:nucleotide binding"/>
    <property type="evidence" value="ECO:0007669"/>
    <property type="project" value="InterPro"/>
</dbReference>
<evidence type="ECO:0000256" key="4">
    <source>
        <dbReference type="ARBA" id="ARBA00022478"/>
    </source>
</evidence>
<feature type="region of interest" description="Disordered" evidence="7">
    <location>
        <begin position="27"/>
        <end position="51"/>
    </location>
</feature>
<comment type="caution">
    <text evidence="8">The sequence shown here is derived from an EMBL/GenBank/DDBJ whole genome shotgun (WGS) entry which is preliminary data.</text>
</comment>
<sequence length="250" mass="28319">MKILDAGTQPLSNQDVLIWVASKRAQHTAENSTTKGKGKGKDQQPSTHPSNFLASLTKHERELKDPKKYPYVNNPTAYNGTFDAMRKFDELLLERIYIPLEDKYRETTTMTAEEAGKALGKEQDEKTLTETEQLMLFNHAPQGVEQLQPMLENCEERFTAEEQQVLVDCVTEVYRGDEMGRKGEGGRMIDIGERAIETRSRSSTARTCDEWQACMLRPGGGHTNVRHIRPEQDYEEATATQRPVLVLLAC</sequence>
<proteinExistence type="inferred from homology"/>
<dbReference type="GO" id="GO:0006384">
    <property type="term" value="P:transcription initiation at RNA polymerase III promoter"/>
    <property type="evidence" value="ECO:0007669"/>
    <property type="project" value="InterPro"/>
</dbReference>
<comment type="similarity">
    <text evidence="2">Belongs to the eukaryotic RPC9 RNA polymerase subunit family.</text>
</comment>
<evidence type="ECO:0000313" key="9">
    <source>
        <dbReference type="Proteomes" id="UP001168146"/>
    </source>
</evidence>
<keyword evidence="5" id="KW-0804">Transcription</keyword>
<reference evidence="8" key="1">
    <citation type="submission" date="2021-12" db="EMBL/GenBank/DDBJ databases">
        <title>Black yeast isolated from Biological Soil Crust.</title>
        <authorList>
            <person name="Kurbessoian T."/>
        </authorList>
    </citation>
    <scope>NUCLEOTIDE SEQUENCE</scope>
    <source>
        <strain evidence="8">CCFEE 5208</strain>
    </source>
</reference>
<organism evidence="8 9">
    <name type="scientific">Friedmanniomyces endolithicus</name>
    <dbReference type="NCBI Taxonomy" id="329885"/>
    <lineage>
        <taxon>Eukaryota</taxon>
        <taxon>Fungi</taxon>
        <taxon>Dikarya</taxon>
        <taxon>Ascomycota</taxon>
        <taxon>Pezizomycotina</taxon>
        <taxon>Dothideomycetes</taxon>
        <taxon>Dothideomycetidae</taxon>
        <taxon>Mycosphaerellales</taxon>
        <taxon>Teratosphaeriaceae</taxon>
        <taxon>Friedmanniomyces</taxon>
    </lineage>
</organism>
<dbReference type="Proteomes" id="UP001168146">
    <property type="component" value="Unassembled WGS sequence"/>
</dbReference>
<evidence type="ECO:0000256" key="1">
    <source>
        <dbReference type="ARBA" id="ARBA00004123"/>
    </source>
</evidence>
<name>A0AAN6G231_9PEZI</name>
<evidence type="ECO:0000313" key="8">
    <source>
        <dbReference type="EMBL" id="KAK0327733.1"/>
    </source>
</evidence>
<evidence type="ECO:0000256" key="7">
    <source>
        <dbReference type="SAM" id="MobiDB-lite"/>
    </source>
</evidence>
<evidence type="ECO:0000256" key="2">
    <source>
        <dbReference type="ARBA" id="ARBA00006898"/>
    </source>
</evidence>
<evidence type="ECO:0000256" key="3">
    <source>
        <dbReference type="ARBA" id="ARBA00016672"/>
    </source>
</evidence>
<accession>A0AAN6G231</accession>
<comment type="subcellular location">
    <subcellularLocation>
        <location evidence="1">Nucleus</location>
    </subcellularLocation>
</comment>
<dbReference type="AlphaFoldDB" id="A0AAN6G231"/>
<dbReference type="Pfam" id="PF03874">
    <property type="entry name" value="RNA_pol_Rpb4"/>
    <property type="match status" value="1"/>
</dbReference>
<dbReference type="InterPro" id="IPR005574">
    <property type="entry name" value="Rpb4/RPC9"/>
</dbReference>
<evidence type="ECO:0000256" key="6">
    <source>
        <dbReference type="ARBA" id="ARBA00023242"/>
    </source>
</evidence>
<keyword evidence="6" id="KW-0539">Nucleus</keyword>
<dbReference type="Gene3D" id="1.20.1250.40">
    <property type="match status" value="1"/>
</dbReference>